<feature type="non-terminal residue" evidence="3">
    <location>
        <position position="296"/>
    </location>
</feature>
<dbReference type="VEuPathDB" id="CryptoDB:cand_013950"/>
<evidence type="ECO:0000313" key="4">
    <source>
        <dbReference type="Proteomes" id="UP000186804"/>
    </source>
</evidence>
<dbReference type="GeneID" id="92365580"/>
<feature type="compositionally biased region" description="Basic and acidic residues" evidence="1">
    <location>
        <begin position="185"/>
        <end position="227"/>
    </location>
</feature>
<comment type="caution">
    <text evidence="3">The sequence shown here is derived from an EMBL/GenBank/DDBJ whole genome shotgun (WGS) entry which is preliminary data.</text>
</comment>
<dbReference type="OrthoDB" id="10466238at2759"/>
<protein>
    <recommendedName>
        <fullName evidence="5">Signal peptide-containing protein</fullName>
    </recommendedName>
</protein>
<feature type="chain" id="PRO_5013380484" description="Signal peptide-containing protein" evidence="2">
    <location>
        <begin position="21"/>
        <end position="296"/>
    </location>
</feature>
<sequence>MPSLNYIIFLFWYFVIYTRAADNSDSLDIELNNDKQMLTSISQLIILNRGNFTKSIVHKRKQRHQLIKRLQKKCKGARRQIDVYKAYNEFIHNSYDADDEGNKNTTSNSTSGLVNRKQRSLQPEINTDQKLKTREDTNTSIENKHQSNKKKVTKSTSTTISSKDSNKHTSNKGSGDNSGSIRRNNKIDPESNKKDTEETSEDNTTKENINNKKKEEDIPKYTNKEENNSNTKKRIHDKNQEAKGGSSKPSIPLKPQILPKSTGLSYSYSSSESSSSSNISGSELPLSSVNQIPVKS</sequence>
<reference evidence="3 4" key="1">
    <citation type="submission" date="2016-10" db="EMBL/GenBank/DDBJ databases">
        <title>Reductive evolution of mitochondrial metabolism and differential evolution of invasion-related proteins in Cryptosporidium.</title>
        <authorList>
            <person name="Liu S."/>
            <person name="Roellig D.M."/>
            <person name="Guo Y."/>
            <person name="Li N."/>
            <person name="Frace M.A."/>
            <person name="Tang K."/>
            <person name="Zhang L."/>
            <person name="Feng Y."/>
            <person name="Xiao L."/>
        </authorList>
    </citation>
    <scope>NUCLEOTIDE SEQUENCE [LARGE SCALE GENOMIC DNA]</scope>
    <source>
        <strain evidence="3">30847</strain>
    </source>
</reference>
<dbReference type="RefSeq" id="XP_067069635.1">
    <property type="nucleotide sequence ID" value="XM_067211630.1"/>
</dbReference>
<accession>A0A1J4MXZ4</accession>
<feature type="compositionally biased region" description="Basic and acidic residues" evidence="1">
    <location>
        <begin position="127"/>
        <end position="145"/>
    </location>
</feature>
<feature type="compositionally biased region" description="Polar residues" evidence="1">
    <location>
        <begin position="103"/>
        <end position="113"/>
    </location>
</feature>
<name>A0A1J4MXZ4_9CRYT</name>
<evidence type="ECO:0000256" key="1">
    <source>
        <dbReference type="SAM" id="MobiDB-lite"/>
    </source>
</evidence>
<feature type="signal peptide" evidence="2">
    <location>
        <begin position="1"/>
        <end position="20"/>
    </location>
</feature>
<feature type="region of interest" description="Disordered" evidence="1">
    <location>
        <begin position="95"/>
        <end position="296"/>
    </location>
</feature>
<evidence type="ECO:0000256" key="2">
    <source>
        <dbReference type="SAM" id="SignalP"/>
    </source>
</evidence>
<keyword evidence="4" id="KW-1185">Reference proteome</keyword>
<evidence type="ECO:0000313" key="3">
    <source>
        <dbReference type="EMBL" id="OII77789.1"/>
    </source>
</evidence>
<feature type="compositionally biased region" description="Polar residues" evidence="1">
    <location>
        <begin position="171"/>
        <end position="182"/>
    </location>
</feature>
<keyword evidence="2" id="KW-0732">Signal</keyword>
<evidence type="ECO:0008006" key="5">
    <source>
        <dbReference type="Google" id="ProtNLM"/>
    </source>
</evidence>
<feature type="compositionally biased region" description="Low complexity" evidence="1">
    <location>
        <begin position="261"/>
        <end position="288"/>
    </location>
</feature>
<dbReference type="EMBL" id="LRBS01000029">
    <property type="protein sequence ID" value="OII77789.1"/>
    <property type="molecule type" value="Genomic_DNA"/>
</dbReference>
<gene>
    <name evidence="3" type="ORF">cand_013950</name>
</gene>
<organism evidence="3 4">
    <name type="scientific">Cryptosporidium andersoni</name>
    <dbReference type="NCBI Taxonomy" id="117008"/>
    <lineage>
        <taxon>Eukaryota</taxon>
        <taxon>Sar</taxon>
        <taxon>Alveolata</taxon>
        <taxon>Apicomplexa</taxon>
        <taxon>Conoidasida</taxon>
        <taxon>Coccidia</taxon>
        <taxon>Eucoccidiorida</taxon>
        <taxon>Eimeriorina</taxon>
        <taxon>Cryptosporidiidae</taxon>
        <taxon>Cryptosporidium</taxon>
    </lineage>
</organism>
<proteinExistence type="predicted"/>
<dbReference type="AlphaFoldDB" id="A0A1J4MXZ4"/>
<feature type="compositionally biased region" description="Low complexity" evidence="1">
    <location>
        <begin position="154"/>
        <end position="163"/>
    </location>
</feature>
<dbReference type="Proteomes" id="UP000186804">
    <property type="component" value="Unassembled WGS sequence"/>
</dbReference>